<evidence type="ECO:0000259" key="1">
    <source>
        <dbReference type="Pfam" id="PF00501"/>
    </source>
</evidence>
<dbReference type="InterPro" id="IPR025110">
    <property type="entry name" value="AMP-bd_C"/>
</dbReference>
<dbReference type="InterPro" id="IPR045851">
    <property type="entry name" value="AMP-bd_C_sf"/>
</dbReference>
<dbReference type="SUPFAM" id="SSF56801">
    <property type="entry name" value="Acetyl-CoA synthetase-like"/>
    <property type="match status" value="1"/>
</dbReference>
<dbReference type="Proteomes" id="UP000182975">
    <property type="component" value="Unassembled WGS sequence"/>
</dbReference>
<feature type="domain" description="AMP-dependent synthetase/ligase" evidence="1">
    <location>
        <begin position="3"/>
        <end position="210"/>
    </location>
</feature>
<sequence length="361" mass="39229">MVRFTSGSTGVPKGILMSYAAAFYNIAASQTLIGYRDNGRYLNVVPSCDYVSLVFSIAALMRDEVAVFCPSMMPAADEVVGMLEQERITDMLMITPQLLALAESGLMAGRDVSHLQRILYAGQAVTVPALRRLISVMPCELAQFYASTEAGILAGLTAQDHKSDDDRILSSAGRPFDLAGTRVAIRNPATGCDVTQGEIGHIMVSGPGVCPCKLGSDEPFDMVDGWRDMLDLGVIDEDGYLSVKGRTRDVVMYRGSIVYAQDVEERIANVPGVCDVCVHPVTHSADGERTFAWVVPDQGASLDPNEIMECVEASFGWASRPAYIEFIDELPKMGSLQKVDKRGLRARAEQMLESWRAGIVD</sequence>
<dbReference type="GO" id="GO:0016877">
    <property type="term" value="F:ligase activity, forming carbon-sulfur bonds"/>
    <property type="evidence" value="ECO:0007669"/>
    <property type="project" value="UniProtKB-ARBA"/>
</dbReference>
<dbReference type="InterPro" id="IPR020845">
    <property type="entry name" value="AMP-binding_CS"/>
</dbReference>
<dbReference type="InterPro" id="IPR000873">
    <property type="entry name" value="AMP-dep_synth/lig_dom"/>
</dbReference>
<name>A0A1H8UJ69_9ACTN</name>
<dbReference type="PANTHER" id="PTHR43767">
    <property type="entry name" value="LONG-CHAIN-FATTY-ACID--COA LIGASE"/>
    <property type="match status" value="1"/>
</dbReference>
<proteinExistence type="predicted"/>
<keyword evidence="4" id="KW-1185">Reference proteome</keyword>
<reference evidence="4" key="1">
    <citation type="submission" date="2016-10" db="EMBL/GenBank/DDBJ databases">
        <authorList>
            <person name="Varghese N."/>
        </authorList>
    </citation>
    <scope>NUCLEOTIDE SEQUENCE [LARGE SCALE GENOMIC DNA]</scope>
    <source>
        <strain evidence="4">DSM 21843</strain>
    </source>
</reference>
<protein>
    <submittedName>
        <fullName evidence="3">AMP-binding enzyme C-terminal domain-containing protein</fullName>
    </submittedName>
</protein>
<dbReference type="OrthoDB" id="2472181at2"/>
<evidence type="ECO:0000313" key="3">
    <source>
        <dbReference type="EMBL" id="SEP02914.1"/>
    </source>
</evidence>
<dbReference type="Gene3D" id="3.40.50.12780">
    <property type="entry name" value="N-terminal domain of ligase-like"/>
    <property type="match status" value="1"/>
</dbReference>
<dbReference type="STRING" id="79604.AAY81_03830"/>
<dbReference type="PROSITE" id="PS00455">
    <property type="entry name" value="AMP_BINDING"/>
    <property type="match status" value="1"/>
</dbReference>
<organism evidence="3 4">
    <name type="scientific">Denitrobacterium detoxificans</name>
    <dbReference type="NCBI Taxonomy" id="79604"/>
    <lineage>
        <taxon>Bacteria</taxon>
        <taxon>Bacillati</taxon>
        <taxon>Actinomycetota</taxon>
        <taxon>Coriobacteriia</taxon>
        <taxon>Eggerthellales</taxon>
        <taxon>Eggerthellaceae</taxon>
        <taxon>Denitrobacterium</taxon>
    </lineage>
</organism>
<dbReference type="InterPro" id="IPR050237">
    <property type="entry name" value="ATP-dep_AMP-bd_enzyme"/>
</dbReference>
<dbReference type="Pfam" id="PF13193">
    <property type="entry name" value="AMP-binding_C"/>
    <property type="match status" value="1"/>
</dbReference>
<feature type="domain" description="AMP-binding enzyme C-terminal" evidence="2">
    <location>
        <begin position="263"/>
        <end position="335"/>
    </location>
</feature>
<accession>A0A1H8UJ69</accession>
<gene>
    <name evidence="3" type="ORF">SAMN02910314_01969</name>
</gene>
<evidence type="ECO:0000313" key="4">
    <source>
        <dbReference type="Proteomes" id="UP000182975"/>
    </source>
</evidence>
<dbReference type="InterPro" id="IPR042099">
    <property type="entry name" value="ANL_N_sf"/>
</dbReference>
<dbReference type="CDD" id="cd04433">
    <property type="entry name" value="AFD_class_I"/>
    <property type="match status" value="1"/>
</dbReference>
<dbReference type="RefSeq" id="WP_074777364.1">
    <property type="nucleotide sequence ID" value="NZ_CP011402.1"/>
</dbReference>
<dbReference type="PANTHER" id="PTHR43767:SF10">
    <property type="entry name" value="SURFACTIN SYNTHASE SUBUNIT 1"/>
    <property type="match status" value="1"/>
</dbReference>
<dbReference type="AlphaFoldDB" id="A0A1H8UJ69"/>
<dbReference type="Pfam" id="PF00501">
    <property type="entry name" value="AMP-binding"/>
    <property type="match status" value="1"/>
</dbReference>
<dbReference type="Gene3D" id="3.30.300.30">
    <property type="match status" value="1"/>
</dbReference>
<dbReference type="EMBL" id="FOEC01000022">
    <property type="protein sequence ID" value="SEP02914.1"/>
    <property type="molecule type" value="Genomic_DNA"/>
</dbReference>
<evidence type="ECO:0000259" key="2">
    <source>
        <dbReference type="Pfam" id="PF13193"/>
    </source>
</evidence>